<gene>
    <name evidence="2" type="ORF">N7468_007510</name>
</gene>
<dbReference type="AlphaFoldDB" id="A0A9W9NUG7"/>
<dbReference type="GeneID" id="83204109"/>
<feature type="region of interest" description="Disordered" evidence="1">
    <location>
        <begin position="1"/>
        <end position="22"/>
    </location>
</feature>
<dbReference type="Proteomes" id="UP001150941">
    <property type="component" value="Unassembled WGS sequence"/>
</dbReference>
<proteinExistence type="predicted"/>
<dbReference type="RefSeq" id="XP_058329696.1">
    <property type="nucleotide sequence ID" value="XM_058476806.1"/>
</dbReference>
<reference evidence="2" key="1">
    <citation type="submission" date="2022-11" db="EMBL/GenBank/DDBJ databases">
        <authorList>
            <person name="Petersen C."/>
        </authorList>
    </citation>
    <scope>NUCLEOTIDE SEQUENCE</scope>
    <source>
        <strain evidence="2">IBT 19713</strain>
    </source>
</reference>
<reference evidence="2" key="2">
    <citation type="journal article" date="2023" name="IMA Fungus">
        <title>Comparative genomic study of the Penicillium genus elucidates a diverse pangenome and 15 lateral gene transfer events.</title>
        <authorList>
            <person name="Petersen C."/>
            <person name="Sorensen T."/>
            <person name="Nielsen M.R."/>
            <person name="Sondergaard T.E."/>
            <person name="Sorensen J.L."/>
            <person name="Fitzpatrick D.A."/>
            <person name="Frisvad J.C."/>
            <person name="Nielsen K.L."/>
        </authorList>
    </citation>
    <scope>NUCLEOTIDE SEQUENCE</scope>
    <source>
        <strain evidence="2">IBT 19713</strain>
    </source>
</reference>
<dbReference type="OrthoDB" id="5398371at2759"/>
<accession>A0A9W9NUG7</accession>
<comment type="caution">
    <text evidence="2">The sequence shown here is derived from an EMBL/GenBank/DDBJ whole genome shotgun (WGS) entry which is preliminary data.</text>
</comment>
<name>A0A9W9NUG7_9EURO</name>
<evidence type="ECO:0000256" key="1">
    <source>
        <dbReference type="SAM" id="MobiDB-lite"/>
    </source>
</evidence>
<organism evidence="2 3">
    <name type="scientific">Penicillium chermesinum</name>
    <dbReference type="NCBI Taxonomy" id="63820"/>
    <lineage>
        <taxon>Eukaryota</taxon>
        <taxon>Fungi</taxon>
        <taxon>Dikarya</taxon>
        <taxon>Ascomycota</taxon>
        <taxon>Pezizomycotina</taxon>
        <taxon>Eurotiomycetes</taxon>
        <taxon>Eurotiomycetidae</taxon>
        <taxon>Eurotiales</taxon>
        <taxon>Aspergillaceae</taxon>
        <taxon>Penicillium</taxon>
    </lineage>
</organism>
<evidence type="ECO:0000313" key="2">
    <source>
        <dbReference type="EMBL" id="KAJ5226285.1"/>
    </source>
</evidence>
<sequence length="512" mass="57730">MASKPPPWSNTPATQTEGSARVANGLPSLQSVLKRSLDASEGQKSLHVVAPGGDLILEYIDESSAAEPMCWQVASESLATKSPYFSALLHPEKFAEGRYLSQHRQGLNDDLDSQLNTRASGEIGLPKIQIPASRVIQLCGSEALGLFLQALCLDSMTDREVETFKNGLKNETPSAVAKFIHIADAFNSPSVAYDLLKNEYLFGRKDNTRAFRRFDTALLRLKEDRVRQIIMISIFLKEYSIARTMMHSLLLGGSRLWVHGVEVPSSEYLQWQYLPNGIEEELYSRRQFVLNTITDLQAHFLRVYGALEDTEEPKPAPVRPSLGLAFSTSTPNRSFQCRAGLDNASQCDLFQLGQMTRFFAMRAKTIFLGSNLLDPDFDLDDSENEADDVDQDRALAALPSDILALITSLKQFPDYQIDMNHGSCGVRRRLLPILPCIEKYLLDPGALLGIDLHTWSQQPNDQRWKKRRRQHKVEIRFEKIVKVEFPHQQPRVPLPSEDAALLFTARKRNWEA</sequence>
<evidence type="ECO:0000313" key="3">
    <source>
        <dbReference type="Proteomes" id="UP001150941"/>
    </source>
</evidence>
<keyword evidence="3" id="KW-1185">Reference proteome</keyword>
<protein>
    <recommendedName>
        <fullName evidence="4">BTB domain-containing protein</fullName>
    </recommendedName>
</protein>
<dbReference type="EMBL" id="JAPQKS010000005">
    <property type="protein sequence ID" value="KAJ5226285.1"/>
    <property type="molecule type" value="Genomic_DNA"/>
</dbReference>
<evidence type="ECO:0008006" key="4">
    <source>
        <dbReference type="Google" id="ProtNLM"/>
    </source>
</evidence>